<feature type="compositionally biased region" description="Basic and acidic residues" evidence="1">
    <location>
        <begin position="38"/>
        <end position="52"/>
    </location>
</feature>
<accession>A0A9W4DY33</accession>
<reference evidence="2" key="1">
    <citation type="submission" date="2021-05" db="EMBL/GenBank/DDBJ databases">
        <authorList>
            <person name="Arsene-Ploetze F."/>
        </authorList>
    </citation>
    <scope>NUCLEOTIDE SEQUENCE</scope>
    <source>
        <strain evidence="2">DSM 42138</strain>
    </source>
</reference>
<protein>
    <submittedName>
        <fullName evidence="2">Uncharacterized protein</fullName>
    </submittedName>
</protein>
<feature type="region of interest" description="Disordered" evidence="1">
    <location>
        <begin position="1"/>
        <end position="61"/>
    </location>
</feature>
<evidence type="ECO:0000256" key="1">
    <source>
        <dbReference type="SAM" id="MobiDB-lite"/>
    </source>
</evidence>
<gene>
    <name evidence="2" type="ORF">SCOCK_700016</name>
</gene>
<dbReference type="AlphaFoldDB" id="A0A9W4DY33"/>
<proteinExistence type="predicted"/>
<organism evidence="2 3">
    <name type="scientific">Actinacidiphila cocklensis</name>
    <dbReference type="NCBI Taxonomy" id="887465"/>
    <lineage>
        <taxon>Bacteria</taxon>
        <taxon>Bacillati</taxon>
        <taxon>Actinomycetota</taxon>
        <taxon>Actinomycetes</taxon>
        <taxon>Kitasatosporales</taxon>
        <taxon>Streptomycetaceae</taxon>
        <taxon>Actinacidiphila</taxon>
    </lineage>
</organism>
<evidence type="ECO:0000313" key="3">
    <source>
        <dbReference type="Proteomes" id="UP001152519"/>
    </source>
</evidence>
<comment type="caution">
    <text evidence="2">The sequence shown here is derived from an EMBL/GenBank/DDBJ whole genome shotgun (WGS) entry which is preliminary data.</text>
</comment>
<sequence length="61" mass="6876">MVQNPLTGGGRISRMNDGIRERLFPFSRPAHRPGHVGPPDRRDRGRGPEEAQPRAVHAVRR</sequence>
<keyword evidence="3" id="KW-1185">Reference proteome</keyword>
<dbReference type="EMBL" id="CAJSLV010000104">
    <property type="protein sequence ID" value="CAG6398603.1"/>
    <property type="molecule type" value="Genomic_DNA"/>
</dbReference>
<evidence type="ECO:0000313" key="2">
    <source>
        <dbReference type="EMBL" id="CAG6398603.1"/>
    </source>
</evidence>
<name>A0A9W4DY33_9ACTN</name>
<dbReference type="Proteomes" id="UP001152519">
    <property type="component" value="Unassembled WGS sequence"/>
</dbReference>